<dbReference type="Pfam" id="PF01944">
    <property type="entry name" value="SpoIIM"/>
    <property type="match status" value="1"/>
</dbReference>
<dbReference type="InterPro" id="IPR002798">
    <property type="entry name" value="SpoIIM-like"/>
</dbReference>
<dbReference type="PANTHER" id="PTHR35337:SF1">
    <property type="entry name" value="SLR1478 PROTEIN"/>
    <property type="match status" value="1"/>
</dbReference>
<sequence length="211" mass="23069">MWGYVRQNLIQHVRANAVAYFFTILIFLIGVVLGALSVKILPADQKAELAGYLQIFFNGLGSGQGDVAGLLGTVMFHNAKVIGLMWLLGFTIVGIPFVLFILFTRGFIIGFTVGFLVNEYIVKGLLFALAAVLPHNFLVIPAVFITSVAATNFSLMLLKRKGNGNSNLLYASFAYSCLCLIMVIVMLLAALVEVYISPVFMKMIVNMFLNG</sequence>
<dbReference type="InterPro" id="IPR014196">
    <property type="entry name" value="SpoIIM"/>
</dbReference>
<evidence type="ECO:0000313" key="3">
    <source>
        <dbReference type="Proteomes" id="UP000198847"/>
    </source>
</evidence>
<feature type="transmembrane region" description="Helical" evidence="1">
    <location>
        <begin position="109"/>
        <end position="132"/>
    </location>
</feature>
<dbReference type="PANTHER" id="PTHR35337">
    <property type="entry name" value="SLR1478 PROTEIN"/>
    <property type="match status" value="1"/>
</dbReference>
<dbReference type="PIRSF" id="PIRSF038973">
    <property type="entry name" value="SpoIIM"/>
    <property type="match status" value="1"/>
</dbReference>
<dbReference type="Proteomes" id="UP000198847">
    <property type="component" value="Unassembled WGS sequence"/>
</dbReference>
<proteinExistence type="predicted"/>
<keyword evidence="1" id="KW-0472">Membrane</keyword>
<organism evidence="2 3">
    <name type="scientific">Propionispora vibrioides</name>
    <dbReference type="NCBI Taxonomy" id="112903"/>
    <lineage>
        <taxon>Bacteria</taxon>
        <taxon>Bacillati</taxon>
        <taxon>Bacillota</taxon>
        <taxon>Negativicutes</taxon>
        <taxon>Selenomonadales</taxon>
        <taxon>Sporomusaceae</taxon>
        <taxon>Propionispora</taxon>
    </lineage>
</organism>
<name>A0A1H8P3S5_9FIRM</name>
<keyword evidence="3" id="KW-1185">Reference proteome</keyword>
<evidence type="ECO:0000256" key="1">
    <source>
        <dbReference type="SAM" id="Phobius"/>
    </source>
</evidence>
<dbReference type="STRING" id="112903.SAMN04490178_101327"/>
<dbReference type="RefSeq" id="WP_091743639.1">
    <property type="nucleotide sequence ID" value="NZ_FODY01000001.1"/>
</dbReference>
<dbReference type="AlphaFoldDB" id="A0A1H8P3S5"/>
<feature type="transmembrane region" description="Helical" evidence="1">
    <location>
        <begin position="82"/>
        <end position="102"/>
    </location>
</feature>
<protein>
    <submittedName>
        <fullName evidence="2">Stage II sporulation protein M</fullName>
    </submittedName>
</protein>
<evidence type="ECO:0000313" key="2">
    <source>
        <dbReference type="EMBL" id="SEO36580.1"/>
    </source>
</evidence>
<dbReference type="OrthoDB" id="1707382at2"/>
<feature type="transmembrane region" description="Helical" evidence="1">
    <location>
        <begin position="20"/>
        <end position="41"/>
    </location>
</feature>
<feature type="transmembrane region" description="Helical" evidence="1">
    <location>
        <begin position="138"/>
        <end position="158"/>
    </location>
</feature>
<keyword evidence="1" id="KW-1133">Transmembrane helix</keyword>
<dbReference type="NCBIfam" id="TIGR02831">
    <property type="entry name" value="spo_II_M"/>
    <property type="match status" value="1"/>
</dbReference>
<dbReference type="EMBL" id="FODY01000001">
    <property type="protein sequence ID" value="SEO36580.1"/>
    <property type="molecule type" value="Genomic_DNA"/>
</dbReference>
<gene>
    <name evidence="2" type="ORF">SAMN04490178_101327</name>
</gene>
<accession>A0A1H8P3S5</accession>
<reference evidence="2 3" key="1">
    <citation type="submission" date="2016-10" db="EMBL/GenBank/DDBJ databases">
        <authorList>
            <person name="de Groot N.N."/>
        </authorList>
    </citation>
    <scope>NUCLEOTIDE SEQUENCE [LARGE SCALE GENOMIC DNA]</scope>
    <source>
        <strain evidence="2 3">DSM 13305</strain>
    </source>
</reference>
<feature type="transmembrane region" description="Helical" evidence="1">
    <location>
        <begin position="170"/>
        <end position="196"/>
    </location>
</feature>
<keyword evidence="1" id="KW-0812">Transmembrane</keyword>